<dbReference type="AlphaFoldDB" id="A0A8H7NX01"/>
<evidence type="ECO:0000256" key="1">
    <source>
        <dbReference type="SAM" id="MobiDB-lite"/>
    </source>
</evidence>
<feature type="compositionally biased region" description="Polar residues" evidence="1">
    <location>
        <begin position="191"/>
        <end position="202"/>
    </location>
</feature>
<gene>
    <name evidence="2" type="ORF">IEO21_08159</name>
</gene>
<sequence length="401" mass="44087">MSRSTTATTTYNLVKYSRSYPQAAGPDQLDQEWQHFTNPVIRLVVDVKKASGDDLENFRTRILWTLQASSDCMDVDQREVVFEELDLLTFSSIPSLKDRIVTSQGLPLKAVYRDAVVGIRYLHPRIVPAGTTPSYRRFQITFQSASEATSFIDSIKFVCPCKANQVPPVSRTINRAATMVQPSAMGPPTGDTASGISRPSGTPGSGRIQEPPHGANMSRHLSFAPETLSQQHDVLFSSATQRPWDQLPPFNACTPVTSLLPRSSTASSEHQRLPINMPVAPWDSSSTNLSASTHSEPSHIPMAPSENSYSRQEIPSLALPAPCATEPIPAPIQQTAAKEKTVPTSQRILACLEETPSLYDLSRGDLEEVVTKVIREEGFLKLLEQLDSMWKIKSVLDLPCS</sequence>
<comment type="caution">
    <text evidence="2">The sequence shown here is derived from an EMBL/GenBank/DDBJ whole genome shotgun (WGS) entry which is preliminary data.</text>
</comment>
<evidence type="ECO:0000313" key="3">
    <source>
        <dbReference type="Proteomes" id="UP000639403"/>
    </source>
</evidence>
<dbReference type="Proteomes" id="UP000639403">
    <property type="component" value="Unassembled WGS sequence"/>
</dbReference>
<name>A0A8H7NX01_9APHY</name>
<reference evidence="2" key="1">
    <citation type="submission" date="2020-11" db="EMBL/GenBank/DDBJ databases">
        <authorList>
            <person name="Koelle M."/>
            <person name="Horta M.A.C."/>
            <person name="Nowrousian M."/>
            <person name="Ohm R.A."/>
            <person name="Benz P."/>
            <person name="Pilgard A."/>
        </authorList>
    </citation>
    <scope>NUCLEOTIDE SEQUENCE</scope>
    <source>
        <strain evidence="2">FPRL280</strain>
    </source>
</reference>
<protein>
    <submittedName>
        <fullName evidence="2">Uncharacterized protein</fullName>
    </submittedName>
</protein>
<accession>A0A8H7NX01</accession>
<feature type="region of interest" description="Disordered" evidence="1">
    <location>
        <begin position="181"/>
        <end position="219"/>
    </location>
</feature>
<feature type="compositionally biased region" description="Low complexity" evidence="1">
    <location>
        <begin position="284"/>
        <end position="295"/>
    </location>
</feature>
<proteinExistence type="predicted"/>
<evidence type="ECO:0000313" key="2">
    <source>
        <dbReference type="EMBL" id="KAF9807576.1"/>
    </source>
</evidence>
<dbReference type="EMBL" id="JADOXO010000269">
    <property type="protein sequence ID" value="KAF9807576.1"/>
    <property type="molecule type" value="Genomic_DNA"/>
</dbReference>
<reference evidence="2" key="2">
    <citation type="journal article" name="Front. Microbiol.">
        <title>Degradative Capacity of Two Strains of Rhodonia placenta: From Phenotype to Genotype.</title>
        <authorList>
            <person name="Kolle M."/>
            <person name="Horta M.A.C."/>
            <person name="Nowrousian M."/>
            <person name="Ohm R.A."/>
            <person name="Benz J.P."/>
            <person name="Pilgard A."/>
        </authorList>
    </citation>
    <scope>NUCLEOTIDE SEQUENCE</scope>
    <source>
        <strain evidence="2">FPRL280</strain>
    </source>
</reference>
<organism evidence="2 3">
    <name type="scientific">Rhodonia placenta</name>
    <dbReference type="NCBI Taxonomy" id="104341"/>
    <lineage>
        <taxon>Eukaryota</taxon>
        <taxon>Fungi</taxon>
        <taxon>Dikarya</taxon>
        <taxon>Basidiomycota</taxon>
        <taxon>Agaricomycotina</taxon>
        <taxon>Agaricomycetes</taxon>
        <taxon>Polyporales</taxon>
        <taxon>Adustoporiaceae</taxon>
        <taxon>Rhodonia</taxon>
    </lineage>
</organism>
<feature type="region of interest" description="Disordered" evidence="1">
    <location>
        <begin position="277"/>
        <end position="307"/>
    </location>
</feature>